<dbReference type="RefSeq" id="XP_025420392.1">
    <property type="nucleotide sequence ID" value="XM_025564607.1"/>
</dbReference>
<evidence type="ECO:0000313" key="2">
    <source>
        <dbReference type="RefSeq" id="XP_025420385.1"/>
    </source>
</evidence>
<sequence>MNKKFTFEQKQYILKLGPCQPSAQEMQEILINYFSDLEKTCHLPKHLHKTDLISYDGDSNDVNSDSGEEEAISLPSNSMNISSLLYIFQLFTHSSIKYVLPNIYILVKIGVILPVSSATTKRSF</sequence>
<evidence type="ECO:0000313" key="1">
    <source>
        <dbReference type="Proteomes" id="UP000694846"/>
    </source>
</evidence>
<gene>
    <name evidence="2 3" type="primary">LOC112690564</name>
</gene>
<evidence type="ECO:0000313" key="3">
    <source>
        <dbReference type="RefSeq" id="XP_025420392.1"/>
    </source>
</evidence>
<proteinExistence type="predicted"/>
<name>A0A8B8GCF3_9HEMI</name>
<dbReference type="RefSeq" id="XP_025420385.1">
    <property type="nucleotide sequence ID" value="XM_025564600.1"/>
</dbReference>
<dbReference type="Proteomes" id="UP000694846">
    <property type="component" value="Unplaced"/>
</dbReference>
<organism evidence="1 3">
    <name type="scientific">Sipha flava</name>
    <name type="common">yellow sugarcane aphid</name>
    <dbReference type="NCBI Taxonomy" id="143950"/>
    <lineage>
        <taxon>Eukaryota</taxon>
        <taxon>Metazoa</taxon>
        <taxon>Ecdysozoa</taxon>
        <taxon>Arthropoda</taxon>
        <taxon>Hexapoda</taxon>
        <taxon>Insecta</taxon>
        <taxon>Pterygota</taxon>
        <taxon>Neoptera</taxon>
        <taxon>Paraneoptera</taxon>
        <taxon>Hemiptera</taxon>
        <taxon>Sternorrhyncha</taxon>
        <taxon>Aphidomorpha</taxon>
        <taxon>Aphidoidea</taxon>
        <taxon>Aphididae</taxon>
        <taxon>Sipha</taxon>
    </lineage>
</organism>
<reference evidence="2 3" key="1">
    <citation type="submission" date="2025-04" db="UniProtKB">
        <authorList>
            <consortium name="RefSeq"/>
        </authorList>
    </citation>
    <scope>IDENTIFICATION</scope>
    <source>
        <tissue evidence="2 3">Whole body</tissue>
    </source>
</reference>
<dbReference type="AlphaFoldDB" id="A0A8B8GCF3"/>
<protein>
    <submittedName>
        <fullName evidence="2 3">Uncharacterized protein LOC112690564</fullName>
    </submittedName>
</protein>
<dbReference type="GeneID" id="112690564"/>
<keyword evidence="1" id="KW-1185">Reference proteome</keyword>
<dbReference type="OrthoDB" id="10563715at2759"/>
<accession>A0A8B8GCF3</accession>